<protein>
    <recommendedName>
        <fullName evidence="6">Thioredoxin</fullName>
    </recommendedName>
</protein>
<dbReference type="Gene3D" id="3.40.30.10">
    <property type="entry name" value="Glutaredoxin"/>
    <property type="match status" value="1"/>
</dbReference>
<dbReference type="EMBL" id="BDCR01000002">
    <property type="protein sequence ID" value="GAT62689.1"/>
    <property type="molecule type" value="Genomic_DNA"/>
</dbReference>
<evidence type="ECO:0000256" key="3">
    <source>
        <dbReference type="ARBA" id="ARBA00022982"/>
    </source>
</evidence>
<keyword evidence="7" id="KW-0812">Transmembrane</keyword>
<keyword evidence="7" id="KW-0472">Membrane</keyword>
<dbReference type="InterPro" id="IPR013766">
    <property type="entry name" value="Thioredoxin_domain"/>
</dbReference>
<keyword evidence="10" id="KW-1185">Reference proteome</keyword>
<gene>
    <name evidence="9" type="ORF">PJIAN_2249</name>
</gene>
<keyword evidence="7" id="KW-1133">Transmembrane helix</keyword>
<comment type="caution">
    <text evidence="9">The sequence shown here is derived from an EMBL/GenBank/DDBJ whole genome shotgun (WGS) entry which is preliminary data.</text>
</comment>
<dbReference type="AlphaFoldDB" id="A0A161LUK2"/>
<keyword evidence="4" id="KW-1015">Disulfide bond</keyword>
<dbReference type="Proteomes" id="UP000076586">
    <property type="component" value="Unassembled WGS sequence"/>
</dbReference>
<evidence type="ECO:0000313" key="9">
    <source>
        <dbReference type="EMBL" id="GAT62689.1"/>
    </source>
</evidence>
<dbReference type="Pfam" id="PF00085">
    <property type="entry name" value="Thioredoxin"/>
    <property type="match status" value="1"/>
</dbReference>
<dbReference type="NCBIfam" id="TIGR01068">
    <property type="entry name" value="thioredoxin"/>
    <property type="match status" value="1"/>
</dbReference>
<keyword evidence="5" id="KW-0676">Redox-active center</keyword>
<evidence type="ECO:0000256" key="7">
    <source>
        <dbReference type="SAM" id="Phobius"/>
    </source>
</evidence>
<accession>A0A161LUK2</accession>
<name>A0A161LUK2_9BACT</name>
<reference evidence="10" key="2">
    <citation type="journal article" date="2017" name="Genome Announc.">
        <title>Draft genome sequence of Paludibacter jiangxiensis NM7(T), a propionate-producing fermentative bacterium.</title>
        <authorList>
            <person name="Qiu Y.-L."/>
            <person name="Tourlousse D.M."/>
            <person name="Matsuura N."/>
            <person name="Ohashi A."/>
            <person name="Sekiguchi Y."/>
        </authorList>
    </citation>
    <scope>NUCLEOTIDE SEQUENCE [LARGE SCALE GENOMIC DNA]</scope>
    <source>
        <strain evidence="10">NM7</strain>
    </source>
</reference>
<evidence type="ECO:0000256" key="5">
    <source>
        <dbReference type="ARBA" id="ARBA00023284"/>
    </source>
</evidence>
<evidence type="ECO:0000256" key="1">
    <source>
        <dbReference type="ARBA" id="ARBA00008987"/>
    </source>
</evidence>
<dbReference type="PROSITE" id="PS51352">
    <property type="entry name" value="THIOREDOXIN_2"/>
    <property type="match status" value="1"/>
</dbReference>
<keyword evidence="2" id="KW-0813">Transport</keyword>
<dbReference type="PANTHER" id="PTHR45663:SF11">
    <property type="entry name" value="GEO12009P1"/>
    <property type="match status" value="1"/>
</dbReference>
<reference evidence="10" key="1">
    <citation type="submission" date="2016-04" db="EMBL/GenBank/DDBJ databases">
        <title>Draft genome sequence of Paludibacter jiangxiensis strain NM7.</title>
        <authorList>
            <person name="Qiu Y."/>
            <person name="Matsuura N."/>
            <person name="Ohashi A."/>
            <person name="Tourlousse M.D."/>
            <person name="Sekiguchi Y."/>
        </authorList>
    </citation>
    <scope>NUCLEOTIDE SEQUENCE [LARGE SCALE GENOMIC DNA]</scope>
    <source>
        <strain evidence="10">NM7</strain>
    </source>
</reference>
<evidence type="ECO:0000256" key="2">
    <source>
        <dbReference type="ARBA" id="ARBA00022448"/>
    </source>
</evidence>
<dbReference type="PRINTS" id="PR00421">
    <property type="entry name" value="THIOREDOXIN"/>
</dbReference>
<evidence type="ECO:0000313" key="10">
    <source>
        <dbReference type="Proteomes" id="UP000076586"/>
    </source>
</evidence>
<proteinExistence type="inferred from homology"/>
<sequence>MIKMSTILIIAGIIIVVIVGYGFYMANKIKNTPEVANSEKVKVLTDKNFTQQTNKGIVLVDFWAVWCMPCKMMAPIINDVANNAPDGVTIGKLNVEEAQSIAQKYNVRSIPTTILFKDGKEINRFVGIKSKDFLLKEINKAK</sequence>
<dbReference type="PANTHER" id="PTHR45663">
    <property type="entry name" value="GEO12009P1"/>
    <property type="match status" value="1"/>
</dbReference>
<feature type="transmembrane region" description="Helical" evidence="7">
    <location>
        <begin position="6"/>
        <end position="24"/>
    </location>
</feature>
<dbReference type="InterPro" id="IPR005746">
    <property type="entry name" value="Thioredoxin"/>
</dbReference>
<dbReference type="SUPFAM" id="SSF52833">
    <property type="entry name" value="Thioredoxin-like"/>
    <property type="match status" value="1"/>
</dbReference>
<evidence type="ECO:0000259" key="8">
    <source>
        <dbReference type="PROSITE" id="PS51352"/>
    </source>
</evidence>
<dbReference type="GO" id="GO:0005737">
    <property type="term" value="C:cytoplasm"/>
    <property type="evidence" value="ECO:0007669"/>
    <property type="project" value="TreeGrafter"/>
</dbReference>
<dbReference type="CDD" id="cd02947">
    <property type="entry name" value="TRX_family"/>
    <property type="match status" value="1"/>
</dbReference>
<evidence type="ECO:0000256" key="6">
    <source>
        <dbReference type="NCBIfam" id="TIGR01068"/>
    </source>
</evidence>
<comment type="similarity">
    <text evidence="1">Belongs to the thioredoxin family.</text>
</comment>
<dbReference type="GO" id="GO:0015035">
    <property type="term" value="F:protein-disulfide reductase activity"/>
    <property type="evidence" value="ECO:0007669"/>
    <property type="project" value="UniProtKB-UniRule"/>
</dbReference>
<dbReference type="InterPro" id="IPR036249">
    <property type="entry name" value="Thioredoxin-like_sf"/>
</dbReference>
<organism evidence="9 10">
    <name type="scientific">Paludibacter jiangxiensis</name>
    <dbReference type="NCBI Taxonomy" id="681398"/>
    <lineage>
        <taxon>Bacteria</taxon>
        <taxon>Pseudomonadati</taxon>
        <taxon>Bacteroidota</taxon>
        <taxon>Bacteroidia</taxon>
        <taxon>Bacteroidales</taxon>
        <taxon>Paludibacteraceae</taxon>
        <taxon>Paludibacter</taxon>
    </lineage>
</organism>
<keyword evidence="3" id="KW-0249">Electron transport</keyword>
<dbReference type="FunFam" id="3.40.30.10:FF:000001">
    <property type="entry name" value="Thioredoxin"/>
    <property type="match status" value="1"/>
</dbReference>
<dbReference type="STRING" id="681398.PJIAN_2249"/>
<evidence type="ECO:0000256" key="4">
    <source>
        <dbReference type="ARBA" id="ARBA00023157"/>
    </source>
</evidence>
<feature type="domain" description="Thioredoxin" evidence="8">
    <location>
        <begin position="23"/>
        <end position="142"/>
    </location>
</feature>